<dbReference type="InterPro" id="IPR058627">
    <property type="entry name" value="MdtA-like_C"/>
</dbReference>
<evidence type="ECO:0000259" key="4">
    <source>
        <dbReference type="Pfam" id="PF25967"/>
    </source>
</evidence>
<dbReference type="PANTHER" id="PTHR30469:SF15">
    <property type="entry name" value="HLYD FAMILY OF SECRETION PROTEINS"/>
    <property type="match status" value="1"/>
</dbReference>
<dbReference type="Gene3D" id="2.40.420.20">
    <property type="match status" value="1"/>
</dbReference>
<feature type="domain" description="CusB-like beta-barrel" evidence="3">
    <location>
        <begin position="208"/>
        <end position="280"/>
    </location>
</feature>
<protein>
    <submittedName>
        <fullName evidence="6">Secretion protein HlyD</fullName>
    </submittedName>
</protein>
<dbReference type="Pfam" id="PF25967">
    <property type="entry name" value="RND-MFP_C"/>
    <property type="match status" value="1"/>
</dbReference>
<dbReference type="SUPFAM" id="SSF111369">
    <property type="entry name" value="HlyD-like secretion proteins"/>
    <property type="match status" value="1"/>
</dbReference>
<evidence type="ECO:0000259" key="5">
    <source>
        <dbReference type="Pfam" id="PF25973"/>
    </source>
</evidence>
<dbReference type="Gene3D" id="2.40.50.100">
    <property type="match status" value="1"/>
</dbReference>
<feature type="transmembrane region" description="Helical" evidence="2">
    <location>
        <begin position="6"/>
        <end position="27"/>
    </location>
</feature>
<dbReference type="PANTHER" id="PTHR30469">
    <property type="entry name" value="MULTIDRUG RESISTANCE PROTEIN MDTA"/>
    <property type="match status" value="1"/>
</dbReference>
<dbReference type="Pfam" id="PF25954">
    <property type="entry name" value="Beta-barrel_RND_2"/>
    <property type="match status" value="1"/>
</dbReference>
<evidence type="ECO:0000313" key="7">
    <source>
        <dbReference type="Proteomes" id="UP000600214"/>
    </source>
</evidence>
<dbReference type="RefSeq" id="WP_188928946.1">
    <property type="nucleotide sequence ID" value="NZ_BMIA01000001.1"/>
</dbReference>
<dbReference type="InterPro" id="IPR006143">
    <property type="entry name" value="RND_pump_MFP"/>
</dbReference>
<evidence type="ECO:0000313" key="6">
    <source>
        <dbReference type="EMBL" id="GGH24693.1"/>
    </source>
</evidence>
<organism evidence="6 7">
    <name type="scientific">Dyadobacter endophyticus</name>
    <dbReference type="NCBI Taxonomy" id="1749036"/>
    <lineage>
        <taxon>Bacteria</taxon>
        <taxon>Pseudomonadati</taxon>
        <taxon>Bacteroidota</taxon>
        <taxon>Cytophagia</taxon>
        <taxon>Cytophagales</taxon>
        <taxon>Spirosomataceae</taxon>
        <taxon>Dyadobacter</taxon>
    </lineage>
</organism>
<comment type="similarity">
    <text evidence="1">Belongs to the membrane fusion protein (MFP) (TC 8.A.1) family.</text>
</comment>
<evidence type="ECO:0000259" key="3">
    <source>
        <dbReference type="Pfam" id="PF25954"/>
    </source>
</evidence>
<accession>A0ABQ1YHG6</accession>
<evidence type="ECO:0000256" key="1">
    <source>
        <dbReference type="ARBA" id="ARBA00009477"/>
    </source>
</evidence>
<sequence length="358" mass="38655">MNRKTVINSLITLIIVVGSASIIRWVLLSNKKKNDEKTAIVAQVESSVSVRGSVVSKKPLTQDLLVNGSFIPTRQLDFPAENSGRVLQVLVAEGSRVRAGQTLAIIKGEQLNIDKESAQMAFELAGRDLQRYENAFKTGGVTQQQLDQARLAVSNAQARLKDAAIRVGDTHVRSSINGIVNKRLIEPGSVVSPGTVLFELVDVSRLRLQVMVTEDQIARIRSGQQATIAVSALPEKQFTGKVTFIASKAGNTLGFPVELELVNDPKHLVKAGMYGTARFEFSSASTVILIPRSSFVGSVSSNEVFVIREDSTVSLQKVVAGRITGDQVEVLEGLKDGQTVVTSGQINLDEGSKVRLVH</sequence>
<dbReference type="NCBIfam" id="TIGR01730">
    <property type="entry name" value="RND_mfp"/>
    <property type="match status" value="1"/>
</dbReference>
<feature type="domain" description="CzcB-like barrel-sandwich hybrid" evidence="5">
    <location>
        <begin position="83"/>
        <end position="202"/>
    </location>
</feature>
<keyword evidence="7" id="KW-1185">Reference proteome</keyword>
<gene>
    <name evidence="6" type="ORF">GCM10007423_08350</name>
</gene>
<dbReference type="Proteomes" id="UP000600214">
    <property type="component" value="Unassembled WGS sequence"/>
</dbReference>
<proteinExistence type="inferred from homology"/>
<dbReference type="Pfam" id="PF25973">
    <property type="entry name" value="BSH_CzcB"/>
    <property type="match status" value="1"/>
</dbReference>
<reference evidence="7" key="1">
    <citation type="journal article" date="2019" name="Int. J. Syst. Evol. Microbiol.">
        <title>The Global Catalogue of Microorganisms (GCM) 10K type strain sequencing project: providing services to taxonomists for standard genome sequencing and annotation.</title>
        <authorList>
            <consortium name="The Broad Institute Genomics Platform"/>
            <consortium name="The Broad Institute Genome Sequencing Center for Infectious Disease"/>
            <person name="Wu L."/>
            <person name="Ma J."/>
        </authorList>
    </citation>
    <scope>NUCLEOTIDE SEQUENCE [LARGE SCALE GENOMIC DNA]</scope>
    <source>
        <strain evidence="7">CGMCC 1.15288</strain>
    </source>
</reference>
<evidence type="ECO:0000256" key="2">
    <source>
        <dbReference type="SAM" id="Phobius"/>
    </source>
</evidence>
<comment type="caution">
    <text evidence="6">The sequence shown here is derived from an EMBL/GenBank/DDBJ whole genome shotgun (WGS) entry which is preliminary data.</text>
</comment>
<dbReference type="EMBL" id="BMIA01000001">
    <property type="protein sequence ID" value="GGH24693.1"/>
    <property type="molecule type" value="Genomic_DNA"/>
</dbReference>
<keyword evidence="2" id="KW-0812">Transmembrane</keyword>
<feature type="domain" description="Multidrug resistance protein MdtA-like C-terminal permuted SH3" evidence="4">
    <location>
        <begin position="287"/>
        <end position="344"/>
    </location>
</feature>
<dbReference type="InterPro" id="IPR058647">
    <property type="entry name" value="BSH_CzcB-like"/>
</dbReference>
<name>A0ABQ1YHG6_9BACT</name>
<keyword evidence="2" id="KW-0472">Membrane</keyword>
<dbReference type="Gene3D" id="2.40.30.170">
    <property type="match status" value="1"/>
</dbReference>
<dbReference type="InterPro" id="IPR058792">
    <property type="entry name" value="Beta-barrel_RND_2"/>
</dbReference>
<keyword evidence="2" id="KW-1133">Transmembrane helix</keyword>
<dbReference type="Gene3D" id="1.10.287.470">
    <property type="entry name" value="Helix hairpin bin"/>
    <property type="match status" value="1"/>
</dbReference>